<keyword evidence="2" id="KW-1185">Reference proteome</keyword>
<dbReference type="Proteomes" id="UP000557739">
    <property type="component" value="Unassembled WGS sequence"/>
</dbReference>
<evidence type="ECO:0000313" key="2">
    <source>
        <dbReference type="Proteomes" id="UP000557739"/>
    </source>
</evidence>
<protein>
    <submittedName>
        <fullName evidence="1">Uncharacterized protein</fullName>
    </submittedName>
</protein>
<organism evidence="1 2">
    <name type="scientific">Sphingomonas yantingensis</name>
    <dbReference type="NCBI Taxonomy" id="1241761"/>
    <lineage>
        <taxon>Bacteria</taxon>
        <taxon>Pseudomonadati</taxon>
        <taxon>Pseudomonadota</taxon>
        <taxon>Alphaproteobacteria</taxon>
        <taxon>Sphingomonadales</taxon>
        <taxon>Sphingomonadaceae</taxon>
        <taxon>Sphingomonas</taxon>
    </lineage>
</organism>
<evidence type="ECO:0000313" key="1">
    <source>
        <dbReference type="EMBL" id="MBB5697516.1"/>
    </source>
</evidence>
<sequence>MLTTMVALTLAAAPAGQNEPYTADLAKCLVAKTSEADRTGLIKWIFASISASPAVAGMTNLTPAERLDHHRRVGQMFTRLMTQDCRKETVVAIKYEGLGTIEKSFRVLGEVAMRGLMTDPAVTASLGDMTKFFDQSALEAVGREAGLPIPSTKPAK</sequence>
<dbReference type="RefSeq" id="WP_184024736.1">
    <property type="nucleotide sequence ID" value="NZ_JACIJJ010000001.1"/>
</dbReference>
<dbReference type="AlphaFoldDB" id="A0A7W9EID5"/>
<proteinExistence type="predicted"/>
<dbReference type="EMBL" id="JACIJJ010000001">
    <property type="protein sequence ID" value="MBB5697516.1"/>
    <property type="molecule type" value="Genomic_DNA"/>
</dbReference>
<name>A0A7W9EID5_9SPHN</name>
<comment type="caution">
    <text evidence="1">The sequence shown here is derived from an EMBL/GenBank/DDBJ whole genome shotgun (WGS) entry which is preliminary data.</text>
</comment>
<gene>
    <name evidence="1" type="ORF">FHR19_000841</name>
</gene>
<reference evidence="1 2" key="1">
    <citation type="submission" date="2020-08" db="EMBL/GenBank/DDBJ databases">
        <title>Genomic Encyclopedia of Type Strains, Phase IV (KMG-IV): sequencing the most valuable type-strain genomes for metagenomic binning, comparative biology and taxonomic classification.</title>
        <authorList>
            <person name="Goeker M."/>
        </authorList>
    </citation>
    <scope>NUCLEOTIDE SEQUENCE [LARGE SCALE GENOMIC DNA]</scope>
    <source>
        <strain evidence="1 2">DSM 27244</strain>
    </source>
</reference>
<accession>A0A7W9EID5</accession>